<keyword evidence="1" id="KW-1133">Transmembrane helix</keyword>
<dbReference type="EMBL" id="KF900455">
    <property type="protein sequence ID" value="AIE95564.1"/>
    <property type="molecule type" value="Genomic_DNA"/>
</dbReference>
<keyword evidence="1" id="KW-0812">Transmembrane</keyword>
<name>A0A075FWB9_9EURY</name>
<evidence type="ECO:0000313" key="2">
    <source>
        <dbReference type="EMBL" id="AIE95564.1"/>
    </source>
</evidence>
<keyword evidence="1" id="KW-0472">Membrane</keyword>
<feature type="transmembrane region" description="Helical" evidence="1">
    <location>
        <begin position="172"/>
        <end position="193"/>
    </location>
</feature>
<evidence type="ECO:0000256" key="1">
    <source>
        <dbReference type="SAM" id="Phobius"/>
    </source>
</evidence>
<organism evidence="2">
    <name type="scientific">uncultured marine group II/III euryarchaeote AD1000_68_A10</name>
    <dbReference type="NCBI Taxonomy" id="1457799"/>
    <lineage>
        <taxon>Archaea</taxon>
        <taxon>Methanobacteriati</taxon>
        <taxon>Methanobacteriota</taxon>
        <taxon>environmental samples</taxon>
    </lineage>
</organism>
<dbReference type="AlphaFoldDB" id="A0A075FWB9"/>
<dbReference type="NCBIfam" id="NF041895">
    <property type="entry name" value="choice_anch_V"/>
    <property type="match status" value="1"/>
</dbReference>
<accession>A0A075FWB9</accession>
<evidence type="ECO:0008006" key="3">
    <source>
        <dbReference type="Google" id="ProtNLM"/>
    </source>
</evidence>
<proteinExistence type="predicted"/>
<protein>
    <recommendedName>
        <fullName evidence="3">Reelin domain-containing protein</fullName>
    </recommendedName>
</protein>
<reference evidence="2" key="1">
    <citation type="journal article" date="2014" name="Genome Biol. Evol.">
        <title>Pangenome evidence for extensive interdomain horizontal transfer affecting lineage core and shell genes in uncultured planktonic thaumarchaeota and euryarchaeota.</title>
        <authorList>
            <person name="Deschamps P."/>
            <person name="Zivanovic Y."/>
            <person name="Moreira D."/>
            <person name="Rodriguez-Valera F."/>
            <person name="Lopez-Garcia P."/>
        </authorList>
    </citation>
    <scope>NUCLEOTIDE SEQUENCE</scope>
</reference>
<sequence length="197" mass="21698">MRLLLIIVLSSLLIAPPMEVFGSSHGIEGYSETGCNCHGSNPGDDTYVEIIGIPKNYSHGEVYQLTITLTGGPQEAEQGHRGGFNLKASDGDFISKDLTTYITENGEITHDHSGANQRTWDIEWKAPYSEEDVLFTIAGNVVDGDHQPTDGDDWSLESYTSYGSEVSLSDQILQYSDILIIMFLFGSPLVLLYRQKS</sequence>